<evidence type="ECO:0000313" key="3">
    <source>
        <dbReference type="EMBL" id="GAG68993.1"/>
    </source>
</evidence>
<dbReference type="Pfam" id="PF24481">
    <property type="entry name" value="CT398_CC"/>
    <property type="match status" value="1"/>
</dbReference>
<gene>
    <name evidence="3" type="ORF">S01H4_15381</name>
</gene>
<comment type="caution">
    <text evidence="3">The sequence shown here is derived from an EMBL/GenBank/DDBJ whole genome shotgun (WGS) entry which is preliminary data.</text>
</comment>
<dbReference type="AlphaFoldDB" id="X1A8A9"/>
<sequence>MTDLKFKVIDLVELQLIENAISARSAEIEKVKNNEEQVSAEKEFAEVKEKFNRINGKYNDIESERKRLEDTVEMQNEKIKNDENKLFSGTITSAKELENYQNEVKILRQKNSEMEDKILEIMIEMEEMSEKVELAKVEKDKAEANINRIKNEMNEKLEVLKNIIEGLKKRRDNVILKIPDDYLKKYKEFKGKKGGIAVAVLKDNFCNVCNMQIPAIAAEKIEDIDEIYSCPICGRMAVIYRDEIDSIKKELES</sequence>
<reference evidence="3" key="1">
    <citation type="journal article" date="2014" name="Front. Microbiol.">
        <title>High frequency of phylogenetically diverse reductive dehalogenase-homologous genes in deep subseafloor sedimentary metagenomes.</title>
        <authorList>
            <person name="Kawai M."/>
            <person name="Futagami T."/>
            <person name="Toyoda A."/>
            <person name="Takaki Y."/>
            <person name="Nishi S."/>
            <person name="Hori S."/>
            <person name="Arai W."/>
            <person name="Tsubouchi T."/>
            <person name="Morono Y."/>
            <person name="Uchiyama I."/>
            <person name="Ito T."/>
            <person name="Fujiyama A."/>
            <person name="Inagaki F."/>
            <person name="Takami H."/>
        </authorList>
    </citation>
    <scope>NUCLEOTIDE SEQUENCE</scope>
    <source>
        <strain evidence="3">Expedition CK06-06</strain>
    </source>
</reference>
<dbReference type="Gene3D" id="1.10.287.1490">
    <property type="match status" value="1"/>
</dbReference>
<accession>X1A8A9</accession>
<organism evidence="3">
    <name type="scientific">marine sediment metagenome</name>
    <dbReference type="NCBI Taxonomy" id="412755"/>
    <lineage>
        <taxon>unclassified sequences</taxon>
        <taxon>metagenomes</taxon>
        <taxon>ecological metagenomes</taxon>
    </lineage>
</organism>
<evidence type="ECO:0000259" key="2">
    <source>
        <dbReference type="Pfam" id="PF24481"/>
    </source>
</evidence>
<protein>
    <recommendedName>
        <fullName evidence="2">CT398-like coiled coil hairpin domain-containing protein</fullName>
    </recommendedName>
</protein>
<evidence type="ECO:0000256" key="1">
    <source>
        <dbReference type="SAM" id="Coils"/>
    </source>
</evidence>
<feature type="coiled-coil region" evidence="1">
    <location>
        <begin position="28"/>
        <end position="177"/>
    </location>
</feature>
<keyword evidence="1" id="KW-0175">Coiled coil</keyword>
<dbReference type="EMBL" id="BART01006742">
    <property type="protein sequence ID" value="GAG68993.1"/>
    <property type="molecule type" value="Genomic_DNA"/>
</dbReference>
<feature type="domain" description="CT398-like coiled coil hairpin" evidence="2">
    <location>
        <begin position="30"/>
        <end position="193"/>
    </location>
</feature>
<name>X1A8A9_9ZZZZ</name>
<dbReference type="InterPro" id="IPR056003">
    <property type="entry name" value="CT398_CC_hairpin"/>
</dbReference>
<proteinExistence type="predicted"/>